<proteinExistence type="predicted"/>
<keyword evidence="2" id="KW-0812">Transmembrane</keyword>
<organism evidence="3 4">
    <name type="scientific">Streptodolium elevatio</name>
    <dbReference type="NCBI Taxonomy" id="3157996"/>
    <lineage>
        <taxon>Bacteria</taxon>
        <taxon>Bacillati</taxon>
        <taxon>Actinomycetota</taxon>
        <taxon>Actinomycetes</taxon>
        <taxon>Kitasatosporales</taxon>
        <taxon>Streptomycetaceae</taxon>
        <taxon>Streptodolium</taxon>
    </lineage>
</organism>
<feature type="compositionally biased region" description="Basic residues" evidence="1">
    <location>
        <begin position="237"/>
        <end position="246"/>
    </location>
</feature>
<evidence type="ECO:0000256" key="1">
    <source>
        <dbReference type="SAM" id="MobiDB-lite"/>
    </source>
</evidence>
<reference evidence="3 4" key="1">
    <citation type="submission" date="2024-06" db="EMBL/GenBank/DDBJ databases">
        <title>The Natural Products Discovery Center: Release of the First 8490 Sequenced Strains for Exploring Actinobacteria Biosynthetic Diversity.</title>
        <authorList>
            <person name="Kalkreuter E."/>
            <person name="Kautsar S.A."/>
            <person name="Yang D."/>
            <person name="Bader C.D."/>
            <person name="Teijaro C.N."/>
            <person name="Fluegel L."/>
            <person name="Davis C.M."/>
            <person name="Simpson J.R."/>
            <person name="Lauterbach L."/>
            <person name="Steele A.D."/>
            <person name="Gui C."/>
            <person name="Meng S."/>
            <person name="Li G."/>
            <person name="Viehrig K."/>
            <person name="Ye F."/>
            <person name="Su P."/>
            <person name="Kiefer A.F."/>
            <person name="Nichols A."/>
            <person name="Cepeda A.J."/>
            <person name="Yan W."/>
            <person name="Fan B."/>
            <person name="Jiang Y."/>
            <person name="Adhikari A."/>
            <person name="Zheng C.-J."/>
            <person name="Schuster L."/>
            <person name="Cowan T.M."/>
            <person name="Smanski M.J."/>
            <person name="Chevrette M.G."/>
            <person name="De Carvalho L.P.S."/>
            <person name="Shen B."/>
        </authorList>
    </citation>
    <scope>NUCLEOTIDE SEQUENCE [LARGE SCALE GENOMIC DNA]</scope>
    <source>
        <strain evidence="3 4">NPDC048946</strain>
    </source>
</reference>
<dbReference type="EMBL" id="JBEZFP010000057">
    <property type="protein sequence ID" value="MEU8136162.1"/>
    <property type="molecule type" value="Genomic_DNA"/>
</dbReference>
<keyword evidence="4" id="KW-1185">Reference proteome</keyword>
<feature type="transmembrane region" description="Helical" evidence="2">
    <location>
        <begin position="162"/>
        <end position="180"/>
    </location>
</feature>
<evidence type="ECO:0000313" key="3">
    <source>
        <dbReference type="EMBL" id="MEU8136162.1"/>
    </source>
</evidence>
<accession>A0ABV3DLS1</accession>
<name>A0ABV3DLS1_9ACTN</name>
<dbReference type="InterPro" id="IPR035214">
    <property type="entry name" value="DUF5324"/>
</dbReference>
<keyword evidence="2" id="KW-0472">Membrane</keyword>
<dbReference type="RefSeq" id="WP_358356467.1">
    <property type="nucleotide sequence ID" value="NZ_JBEZFP010000057.1"/>
</dbReference>
<sequence>MTRWEQARDAGDRTVVWIAPRAAHARNAAVHHAADARDWAAPRLEHGVAVARRQARDTTRERVVPAVAAARMKLTAFGRDTVAPAVGPRAQYAMDTAKQRVQDDVVPRVNHAAVAAREAGEPVLNEARSRAEAAVLALRGDVTAAEMNKIVKKKRHKKRNSSLVVLLALAIGATAGWVWWQRKASEPEWKADESLPMPPAGPDAYRSEPVVDMAVTDPGHVAEDEDTDEMHTAGSTKGKHRNRNKS</sequence>
<gene>
    <name evidence="3" type="ORF">AB0C36_21950</name>
</gene>
<dbReference type="Pfam" id="PF17258">
    <property type="entry name" value="DUF5324"/>
    <property type="match status" value="1"/>
</dbReference>
<comment type="caution">
    <text evidence="3">The sequence shown here is derived from an EMBL/GenBank/DDBJ whole genome shotgun (WGS) entry which is preliminary data.</text>
</comment>
<evidence type="ECO:0000313" key="4">
    <source>
        <dbReference type="Proteomes" id="UP001551482"/>
    </source>
</evidence>
<evidence type="ECO:0000256" key="2">
    <source>
        <dbReference type="SAM" id="Phobius"/>
    </source>
</evidence>
<feature type="region of interest" description="Disordered" evidence="1">
    <location>
        <begin position="188"/>
        <end position="246"/>
    </location>
</feature>
<dbReference type="Proteomes" id="UP001551482">
    <property type="component" value="Unassembled WGS sequence"/>
</dbReference>
<protein>
    <submittedName>
        <fullName evidence="3">DUF5324 family protein</fullName>
    </submittedName>
</protein>
<keyword evidence="2" id="KW-1133">Transmembrane helix</keyword>